<feature type="transmembrane region" description="Helical" evidence="1">
    <location>
        <begin position="145"/>
        <end position="167"/>
    </location>
</feature>
<dbReference type="STRING" id="1123397.SAMN05660831_01691"/>
<dbReference type="RefSeq" id="WP_093428334.1">
    <property type="nucleotide sequence ID" value="NZ_FOMJ01000005.1"/>
</dbReference>
<dbReference type="AlphaFoldDB" id="A0A1I1SRI4"/>
<reference evidence="2 3" key="1">
    <citation type="submission" date="2016-10" db="EMBL/GenBank/DDBJ databases">
        <authorList>
            <person name="de Groot N.N."/>
        </authorList>
    </citation>
    <scope>NUCLEOTIDE SEQUENCE [LARGE SCALE GENOMIC DNA]</scope>
    <source>
        <strain evidence="2 3">HL3</strain>
    </source>
</reference>
<dbReference type="Gene3D" id="1.10.1760.20">
    <property type="match status" value="1"/>
</dbReference>
<keyword evidence="1" id="KW-0812">Transmembrane</keyword>
<accession>A0A1I1SRI4</accession>
<feature type="transmembrane region" description="Helical" evidence="1">
    <location>
        <begin position="47"/>
        <end position="71"/>
    </location>
</feature>
<feature type="transmembrane region" description="Helical" evidence="1">
    <location>
        <begin position="110"/>
        <end position="133"/>
    </location>
</feature>
<dbReference type="InterPro" id="IPR014535">
    <property type="entry name" value="Hpre_diP_synt_I"/>
</dbReference>
<evidence type="ECO:0000256" key="1">
    <source>
        <dbReference type="SAM" id="Phobius"/>
    </source>
</evidence>
<dbReference type="Proteomes" id="UP000198611">
    <property type="component" value="Unassembled WGS sequence"/>
</dbReference>
<dbReference type="InterPro" id="IPR010898">
    <property type="entry name" value="Hpre_diP_synth_I"/>
</dbReference>
<protein>
    <submittedName>
        <fullName evidence="2">Heptaprenyl diphosphate synthase</fullName>
    </submittedName>
</protein>
<keyword evidence="1" id="KW-0472">Membrane</keyword>
<evidence type="ECO:0000313" key="3">
    <source>
        <dbReference type="Proteomes" id="UP000198611"/>
    </source>
</evidence>
<evidence type="ECO:0000313" key="2">
    <source>
        <dbReference type="EMBL" id="SFD45680.1"/>
    </source>
</evidence>
<feature type="transmembrane region" description="Helical" evidence="1">
    <location>
        <begin position="83"/>
        <end position="104"/>
    </location>
</feature>
<organism evidence="2 3">
    <name type="scientific">Thiohalospira halophila DSM 15071</name>
    <dbReference type="NCBI Taxonomy" id="1123397"/>
    <lineage>
        <taxon>Bacteria</taxon>
        <taxon>Pseudomonadati</taxon>
        <taxon>Pseudomonadota</taxon>
        <taxon>Gammaproteobacteria</taxon>
        <taxon>Thiohalospirales</taxon>
        <taxon>Thiohalospiraceae</taxon>
        <taxon>Thiohalospira</taxon>
    </lineage>
</organism>
<keyword evidence="1" id="KW-1133">Transmembrane helix</keyword>
<dbReference type="EMBL" id="FOMJ01000005">
    <property type="protein sequence ID" value="SFD45680.1"/>
    <property type="molecule type" value="Genomic_DNA"/>
</dbReference>
<keyword evidence="3" id="KW-1185">Reference proteome</keyword>
<sequence>MAEARTLTPTATDRRIAALAALAVTIHLAEAALPSPLPGFKPGLANVITVAALYCWGWSTAAWVTALRVLVSGLLLGTFLSPTFALSAGGAIASLAALAVAVRLPGTGPLGASILAALAHTTGQFLAAWWLFIPHPDLPLLLPPLLTLAVIAGTVSGTIATVVVNGLRRE</sequence>
<proteinExistence type="predicted"/>
<gene>
    <name evidence="2" type="ORF">SAMN05660831_01691</name>
</gene>
<dbReference type="OrthoDB" id="9799095at2"/>
<dbReference type="Pfam" id="PF07456">
    <property type="entry name" value="Hpre_diP_synt_I"/>
    <property type="match status" value="1"/>
</dbReference>
<name>A0A1I1SRI4_9GAMM</name>
<dbReference type="PIRSF" id="PIRSF027391">
    <property type="entry name" value="Hpre_diP_synt_I"/>
    <property type="match status" value="1"/>
</dbReference>